<dbReference type="PANTHER" id="PTHR33619:SF3">
    <property type="entry name" value="POLYSACCHARIDE EXPORT PROTEIN GFCE-RELATED"/>
    <property type="match status" value="1"/>
</dbReference>
<keyword evidence="1" id="KW-0732">Signal</keyword>
<dbReference type="Gene3D" id="3.10.560.10">
    <property type="entry name" value="Outer membrane lipoprotein wza domain like"/>
    <property type="match status" value="2"/>
</dbReference>
<protein>
    <submittedName>
        <fullName evidence="4">Polysaccharide export protein</fullName>
    </submittedName>
</protein>
<dbReference type="Proteomes" id="UP000217895">
    <property type="component" value="Chromosome"/>
</dbReference>
<organism evidence="4 5">
    <name type="scientific">Leptolyngbya boryana NIES-2135</name>
    <dbReference type="NCBI Taxonomy" id="1973484"/>
    <lineage>
        <taxon>Bacteria</taxon>
        <taxon>Bacillati</taxon>
        <taxon>Cyanobacteriota</taxon>
        <taxon>Cyanophyceae</taxon>
        <taxon>Leptolyngbyales</taxon>
        <taxon>Leptolyngbyaceae</taxon>
        <taxon>Leptolyngbya group</taxon>
        <taxon>Leptolyngbya</taxon>
    </lineage>
</organism>
<evidence type="ECO:0000256" key="1">
    <source>
        <dbReference type="ARBA" id="ARBA00022729"/>
    </source>
</evidence>
<dbReference type="EMBL" id="AP018203">
    <property type="protein sequence ID" value="BAY58778.1"/>
    <property type="molecule type" value="Genomic_DNA"/>
</dbReference>
<proteinExistence type="predicted"/>
<dbReference type="InterPro" id="IPR049712">
    <property type="entry name" value="Poly_export"/>
</dbReference>
<dbReference type="Pfam" id="PF02563">
    <property type="entry name" value="Poly_export"/>
    <property type="match status" value="1"/>
</dbReference>
<feature type="domain" description="Soluble ligand binding" evidence="3">
    <location>
        <begin position="290"/>
        <end position="328"/>
    </location>
</feature>
<dbReference type="Pfam" id="PF10531">
    <property type="entry name" value="SLBB"/>
    <property type="match status" value="2"/>
</dbReference>
<dbReference type="Gene3D" id="3.30.1950.10">
    <property type="entry name" value="wza like domain"/>
    <property type="match status" value="1"/>
</dbReference>
<gene>
    <name evidence="4" type="ORF">NIES2135_56520</name>
</gene>
<evidence type="ECO:0000313" key="4">
    <source>
        <dbReference type="EMBL" id="BAY58778.1"/>
    </source>
</evidence>
<dbReference type="GO" id="GO:0015159">
    <property type="term" value="F:polysaccharide transmembrane transporter activity"/>
    <property type="evidence" value="ECO:0007669"/>
    <property type="project" value="InterPro"/>
</dbReference>
<feature type="domain" description="Soluble ligand binding" evidence="3">
    <location>
        <begin position="173"/>
        <end position="222"/>
    </location>
</feature>
<sequence length="406" mass="44171">MRLVELHFFKSAPRGWITSLLMAGVYTLTPTLSIWLNTQRASAQASAPLPTAQARPTPLELIEQARQKLRDTPATPTAPATSTAPTVPPIKSFNLYRLGAGDTIAVQVQRFADLNFQAAIDQEGNITAPLLGKISLQGLTISEAQEKIRQAVNRIVIDPVVFVSLIGQRPVLVTVTGEIAKPGLYTLQLPRTSAALLLAGGATGRADLRAVQVKRVLADGSVLEEKLDLVTPLQDGTPLPDLKLQDGDVMVIPKLSEQDQNYDRLLMGRSTLVKPQITVRFLSYSNNGLGTLTLPNGSTFLDALTAVRPGPDNANLRRVALIRFDPNQKKAVTRNIDARSILQGNMGENIALEDNDVIVVGRNLIGRITYALNTFTQPFRDVLGFLLFFRELQNGAENLFGPTGRE</sequence>
<name>A0A1Z4JQ56_LEPBY</name>
<keyword evidence="5" id="KW-1185">Reference proteome</keyword>
<dbReference type="PANTHER" id="PTHR33619">
    <property type="entry name" value="POLYSACCHARIDE EXPORT PROTEIN GFCE-RELATED"/>
    <property type="match status" value="1"/>
</dbReference>
<evidence type="ECO:0000259" key="2">
    <source>
        <dbReference type="Pfam" id="PF02563"/>
    </source>
</evidence>
<accession>A0A1Z4JQ56</accession>
<dbReference type="AlphaFoldDB" id="A0A1Z4JQ56"/>
<dbReference type="InterPro" id="IPR003715">
    <property type="entry name" value="Poly_export_N"/>
</dbReference>
<reference evidence="4 5" key="1">
    <citation type="submission" date="2017-06" db="EMBL/GenBank/DDBJ databases">
        <title>Genome sequencing of cyanobaciteial culture collection at National Institute for Environmental Studies (NIES).</title>
        <authorList>
            <person name="Hirose Y."/>
            <person name="Shimura Y."/>
            <person name="Fujisawa T."/>
            <person name="Nakamura Y."/>
            <person name="Kawachi M."/>
        </authorList>
    </citation>
    <scope>NUCLEOTIDE SEQUENCE [LARGE SCALE GENOMIC DNA]</scope>
    <source>
        <strain evidence="4 5">NIES-2135</strain>
    </source>
</reference>
<evidence type="ECO:0000313" key="5">
    <source>
        <dbReference type="Proteomes" id="UP000217895"/>
    </source>
</evidence>
<dbReference type="InterPro" id="IPR019554">
    <property type="entry name" value="Soluble_ligand-bd"/>
</dbReference>
<evidence type="ECO:0000259" key="3">
    <source>
        <dbReference type="Pfam" id="PF10531"/>
    </source>
</evidence>
<feature type="domain" description="Polysaccharide export protein N-terminal" evidence="2">
    <location>
        <begin position="96"/>
        <end position="165"/>
    </location>
</feature>